<evidence type="ECO:0000313" key="5">
    <source>
        <dbReference type="Proteomes" id="UP000317378"/>
    </source>
</evidence>
<dbReference type="InterPro" id="IPR008929">
    <property type="entry name" value="Chondroitin_lyas"/>
</dbReference>
<proteinExistence type="predicted"/>
<evidence type="ECO:0000256" key="2">
    <source>
        <dbReference type="ARBA" id="ARBA00023239"/>
    </source>
</evidence>
<dbReference type="PROSITE" id="PS51318">
    <property type="entry name" value="TAT"/>
    <property type="match status" value="1"/>
</dbReference>
<organism evidence="4 5">
    <name type="scientific">Streptomyces sporangiiformans</name>
    <dbReference type="NCBI Taxonomy" id="2315329"/>
    <lineage>
        <taxon>Bacteria</taxon>
        <taxon>Bacillati</taxon>
        <taxon>Actinomycetota</taxon>
        <taxon>Actinomycetes</taxon>
        <taxon>Kitasatosporales</taxon>
        <taxon>Streptomycetaceae</taxon>
        <taxon>Streptomyces</taxon>
    </lineage>
</organism>
<dbReference type="InterPro" id="IPR006311">
    <property type="entry name" value="TAT_signal"/>
</dbReference>
<evidence type="ECO:0000313" key="4">
    <source>
        <dbReference type="EMBL" id="TPQ21459.1"/>
    </source>
</evidence>
<dbReference type="GO" id="GO:0016829">
    <property type="term" value="F:lyase activity"/>
    <property type="evidence" value="ECO:0007669"/>
    <property type="project" value="UniProtKB-KW"/>
</dbReference>
<comment type="caution">
    <text evidence="4">The sequence shown here is derived from an EMBL/GenBank/DDBJ whole genome shotgun (WGS) entry which is preliminary data.</text>
</comment>
<keyword evidence="5" id="KW-1185">Reference proteome</keyword>
<dbReference type="RefSeq" id="WP_119100880.1">
    <property type="nucleotide sequence ID" value="NZ_QXMJ01000117.1"/>
</dbReference>
<keyword evidence="2" id="KW-0456">Lyase</keyword>
<dbReference type="OrthoDB" id="3862295at2"/>
<feature type="domain" description="Alginate lyase" evidence="3">
    <location>
        <begin position="115"/>
        <end position="324"/>
    </location>
</feature>
<protein>
    <submittedName>
        <fullName evidence="4">Cell wall anchor protein</fullName>
    </submittedName>
</protein>
<accession>A0A505DMD6</accession>
<dbReference type="AlphaFoldDB" id="A0A505DMD6"/>
<dbReference type="SUPFAM" id="SSF48230">
    <property type="entry name" value="Chondroitin AC/alginate lyase"/>
    <property type="match status" value="1"/>
</dbReference>
<evidence type="ECO:0000256" key="1">
    <source>
        <dbReference type="ARBA" id="ARBA00022729"/>
    </source>
</evidence>
<name>A0A505DMD6_9ACTN</name>
<dbReference type="EMBL" id="VCHX02000117">
    <property type="protein sequence ID" value="TPQ21459.1"/>
    <property type="molecule type" value="Genomic_DNA"/>
</dbReference>
<dbReference type="InterPro" id="IPR008397">
    <property type="entry name" value="Alginate_lyase_dom"/>
</dbReference>
<dbReference type="Gene3D" id="1.50.10.100">
    <property type="entry name" value="Chondroitin AC/alginate lyase"/>
    <property type="match status" value="1"/>
</dbReference>
<dbReference type="Pfam" id="PF05426">
    <property type="entry name" value="Alginate_lyase"/>
    <property type="match status" value="1"/>
</dbReference>
<dbReference type="GO" id="GO:0042597">
    <property type="term" value="C:periplasmic space"/>
    <property type="evidence" value="ECO:0007669"/>
    <property type="project" value="InterPro"/>
</dbReference>
<gene>
    <name evidence="4" type="ORF">FGD71_014625</name>
</gene>
<keyword evidence="1" id="KW-0732">Signal</keyword>
<reference evidence="4 5" key="1">
    <citation type="submission" date="2019-06" db="EMBL/GenBank/DDBJ databases">
        <title>Streptomyces sporangiiformans sp. nov., a novel actinomycete isolated from soil in Mount Song.</title>
        <authorList>
            <person name="Han L."/>
        </authorList>
    </citation>
    <scope>NUCLEOTIDE SEQUENCE [LARGE SCALE GENOMIC DNA]</scope>
    <source>
        <strain evidence="4 5">NEAU-SSA 1</strain>
    </source>
</reference>
<sequence>MSRTNPHTSSDHPEVSRRSLLRTAGGLTAALAVGGSAAAATTAAAAPATFTHPGMLHNWGDINRAKVRVAAGDDPWLSGWNRLTANSHSQSTWTARPQATIIRGGTGENYGLLYNDIAAAYQNALRWNVAGTAAHGDCAVRILNAWSSTLTSITGNADRYLAAGLYGWQFAQAAELMRGYAGFDLNRFKTMMLNVFYPLNNRFLLEHNDACITNYWANWDLCNMASIMAIGILCDDGAKYDQAVNYFKNGGGNGSIGRAVPFLYPNVEGYDLGQWQESGRDQGHTVMGMGQMGALCEMAWNQGTDLYSYDGRRFMKAAQYVAKYNLGMNVPYTTYTWGSGQSCSQQSQTVIGSGSRGQVRPVWAMLHYHYGRRLLLDDKYIAQMCFSVAPEGGGGDYGSTSGGYDQLGFGTLMYAK</sequence>
<evidence type="ECO:0000259" key="3">
    <source>
        <dbReference type="Pfam" id="PF05426"/>
    </source>
</evidence>
<dbReference type="Proteomes" id="UP000317378">
    <property type="component" value="Unassembled WGS sequence"/>
</dbReference>